<proteinExistence type="predicted"/>
<dbReference type="Proteomes" id="UP001341840">
    <property type="component" value="Unassembled WGS sequence"/>
</dbReference>
<feature type="non-terminal residue" evidence="1">
    <location>
        <position position="52"/>
    </location>
</feature>
<evidence type="ECO:0000313" key="2">
    <source>
        <dbReference type="Proteomes" id="UP001341840"/>
    </source>
</evidence>
<reference evidence="1 2" key="1">
    <citation type="journal article" date="2023" name="Plants (Basel)">
        <title>Bridging the Gap: Combining Genomics and Transcriptomics Approaches to Understand Stylosanthes scabra, an Orphan Legume from the Brazilian Caatinga.</title>
        <authorList>
            <person name="Ferreira-Neto J.R.C."/>
            <person name="da Silva M.D."/>
            <person name="Binneck E."/>
            <person name="de Melo N.F."/>
            <person name="da Silva R.H."/>
            <person name="de Melo A.L.T.M."/>
            <person name="Pandolfi V."/>
            <person name="Bustamante F.O."/>
            <person name="Brasileiro-Vidal A.C."/>
            <person name="Benko-Iseppon A.M."/>
        </authorList>
    </citation>
    <scope>NUCLEOTIDE SEQUENCE [LARGE SCALE GENOMIC DNA]</scope>
    <source>
        <tissue evidence="1">Leaves</tissue>
    </source>
</reference>
<comment type="caution">
    <text evidence="1">The sequence shown here is derived from an EMBL/GenBank/DDBJ whole genome shotgun (WGS) entry which is preliminary data.</text>
</comment>
<protein>
    <submittedName>
        <fullName evidence="1">Uncharacterized protein</fullName>
    </submittedName>
</protein>
<evidence type="ECO:0000313" key="1">
    <source>
        <dbReference type="EMBL" id="MED6222471.1"/>
    </source>
</evidence>
<organism evidence="1 2">
    <name type="scientific">Stylosanthes scabra</name>
    <dbReference type="NCBI Taxonomy" id="79078"/>
    <lineage>
        <taxon>Eukaryota</taxon>
        <taxon>Viridiplantae</taxon>
        <taxon>Streptophyta</taxon>
        <taxon>Embryophyta</taxon>
        <taxon>Tracheophyta</taxon>
        <taxon>Spermatophyta</taxon>
        <taxon>Magnoliopsida</taxon>
        <taxon>eudicotyledons</taxon>
        <taxon>Gunneridae</taxon>
        <taxon>Pentapetalae</taxon>
        <taxon>rosids</taxon>
        <taxon>fabids</taxon>
        <taxon>Fabales</taxon>
        <taxon>Fabaceae</taxon>
        <taxon>Papilionoideae</taxon>
        <taxon>50 kb inversion clade</taxon>
        <taxon>dalbergioids sensu lato</taxon>
        <taxon>Dalbergieae</taxon>
        <taxon>Pterocarpus clade</taxon>
        <taxon>Stylosanthes</taxon>
    </lineage>
</organism>
<accession>A0ABU6ZKH6</accession>
<keyword evidence="2" id="KW-1185">Reference proteome</keyword>
<dbReference type="EMBL" id="JASCZI010272497">
    <property type="protein sequence ID" value="MED6222471.1"/>
    <property type="molecule type" value="Genomic_DNA"/>
</dbReference>
<gene>
    <name evidence="1" type="ORF">PIB30_064798</name>
</gene>
<name>A0ABU6ZKH6_9FABA</name>
<sequence length="52" mass="5402">MDFVLKKKGPLARPLAGRGDILSPQEFGGLARPAPFLGGLWRGGSGARIATP</sequence>